<sequence>MCDHVGVLVPAMISSLSAAVVHASASYLEQEGIRLSGVLWYYGVCLIIMSISALAYTGLWRWWSKVPFMIPLGVGWLAAGQIIANTALLVDGPLGYAFLIGGTIVSFFGIYGMGFMPRPFLPRWYRLDWGIDPSRVVPSAGRRLKLIPRETRKVDLAERGRSIASPTAAEAGSPGDRAPIQTCDTPGGGTFLSAFIGGAVTAGEALSSASDTRDGSAGARIRAFAP</sequence>
<evidence type="ECO:0000256" key="1">
    <source>
        <dbReference type="SAM" id="Phobius"/>
    </source>
</evidence>
<keyword evidence="1" id="KW-0812">Transmembrane</keyword>
<evidence type="ECO:0000313" key="3">
    <source>
        <dbReference type="Proteomes" id="UP000195011"/>
    </source>
</evidence>
<feature type="transmembrane region" description="Helical" evidence="1">
    <location>
        <begin position="68"/>
        <end position="90"/>
    </location>
</feature>
<protein>
    <submittedName>
        <fullName evidence="2">Uncharacterized protein</fullName>
    </submittedName>
</protein>
<accession>A0A251YK72</accession>
<feature type="transmembrane region" description="Helical" evidence="1">
    <location>
        <begin position="96"/>
        <end position="116"/>
    </location>
</feature>
<comment type="caution">
    <text evidence="2">The sequence shown here is derived from an EMBL/GenBank/DDBJ whole genome shotgun (WGS) entry which is preliminary data.</text>
</comment>
<keyword evidence="1" id="KW-1133">Transmembrane helix</keyword>
<organism evidence="2 3">
    <name type="scientific">Clavibacter michiganensis</name>
    <dbReference type="NCBI Taxonomy" id="28447"/>
    <lineage>
        <taxon>Bacteria</taxon>
        <taxon>Bacillati</taxon>
        <taxon>Actinomycetota</taxon>
        <taxon>Actinomycetes</taxon>
        <taxon>Micrococcales</taxon>
        <taxon>Microbacteriaceae</taxon>
        <taxon>Clavibacter</taxon>
    </lineage>
</organism>
<dbReference type="EMBL" id="MDJY01000033">
    <property type="protein sequence ID" value="OUE24624.1"/>
    <property type="molecule type" value="Genomic_DNA"/>
</dbReference>
<keyword evidence="1" id="KW-0472">Membrane</keyword>
<proteinExistence type="predicted"/>
<dbReference type="Proteomes" id="UP000195011">
    <property type="component" value="Unassembled WGS sequence"/>
</dbReference>
<name>A0A251YK72_9MICO</name>
<reference evidence="2 3" key="1">
    <citation type="submission" date="2016-08" db="EMBL/GenBank/DDBJ databases">
        <title>Genome sequence of Clavibacter michiganensis spp strain CFBP8017.</title>
        <authorList>
            <person name="Thapa S.P."/>
            <person name="Coaker G."/>
            <person name="Jacques M.-A."/>
        </authorList>
    </citation>
    <scope>NUCLEOTIDE SEQUENCE [LARGE SCALE GENOMIC DNA]</scope>
    <source>
        <strain evidence="2">CFBP8017</strain>
    </source>
</reference>
<dbReference type="AlphaFoldDB" id="A0A251YK72"/>
<gene>
    <name evidence="2" type="ORF">BFL36_06015</name>
</gene>
<feature type="transmembrane region" description="Helical" evidence="1">
    <location>
        <begin position="39"/>
        <end position="56"/>
    </location>
</feature>
<evidence type="ECO:0000313" key="2">
    <source>
        <dbReference type="EMBL" id="OUE24624.1"/>
    </source>
</evidence>